<accession>A0A1R2BE33</accession>
<comment type="caution">
    <text evidence="1">The sequence shown here is derived from an EMBL/GenBank/DDBJ whole genome shotgun (WGS) entry which is preliminary data.</text>
</comment>
<keyword evidence="2" id="KW-1185">Reference proteome</keyword>
<evidence type="ECO:0000313" key="2">
    <source>
        <dbReference type="Proteomes" id="UP000187209"/>
    </source>
</evidence>
<reference evidence="1 2" key="1">
    <citation type="submission" date="2016-11" db="EMBL/GenBank/DDBJ databases">
        <title>The macronuclear genome of Stentor coeruleus: a giant cell with tiny introns.</title>
        <authorList>
            <person name="Slabodnick M."/>
            <person name="Ruby J.G."/>
            <person name="Reiff S.B."/>
            <person name="Swart E.C."/>
            <person name="Gosai S."/>
            <person name="Prabakaran S."/>
            <person name="Witkowska E."/>
            <person name="Larue G.E."/>
            <person name="Fisher S."/>
            <person name="Freeman R.M."/>
            <person name="Gunawardena J."/>
            <person name="Chu W."/>
            <person name="Stover N.A."/>
            <person name="Gregory B.D."/>
            <person name="Nowacki M."/>
            <person name="Derisi J."/>
            <person name="Roy S.W."/>
            <person name="Marshall W.F."/>
            <person name="Sood P."/>
        </authorList>
    </citation>
    <scope>NUCLEOTIDE SEQUENCE [LARGE SCALE GENOMIC DNA]</scope>
    <source>
        <strain evidence="1">WM001</strain>
    </source>
</reference>
<dbReference type="AlphaFoldDB" id="A0A1R2BE33"/>
<evidence type="ECO:0000313" key="1">
    <source>
        <dbReference type="EMBL" id="OMJ75024.1"/>
    </source>
</evidence>
<proteinExistence type="predicted"/>
<name>A0A1R2BE33_9CILI</name>
<sequence length="216" mass="24874">MNKITCEIEENNRDDFFDVTCTTEHGFYVLLMIGIIESWKECASCRSCSVNTANAQIVLNLAKNQSKIFGLMKYFKQFYGVFSTIFQLDIKGKIHEVSKNNSYNDLSIAMRCILSALSPRLSFSIMSGAVSYPEAMKERFLNLLSAELNVVFVIKDQMDKEKYIESCRTICPIINLIKKDNGYCLRYYKNKRHKHFNKELILKEISAYLSTGLMAN</sequence>
<dbReference type="EMBL" id="MPUH01000715">
    <property type="protein sequence ID" value="OMJ75024.1"/>
    <property type="molecule type" value="Genomic_DNA"/>
</dbReference>
<gene>
    <name evidence="1" type="ORF">SteCoe_25942</name>
</gene>
<protein>
    <submittedName>
        <fullName evidence="1">Uncharacterized protein</fullName>
    </submittedName>
</protein>
<dbReference type="Proteomes" id="UP000187209">
    <property type="component" value="Unassembled WGS sequence"/>
</dbReference>
<organism evidence="1 2">
    <name type="scientific">Stentor coeruleus</name>
    <dbReference type="NCBI Taxonomy" id="5963"/>
    <lineage>
        <taxon>Eukaryota</taxon>
        <taxon>Sar</taxon>
        <taxon>Alveolata</taxon>
        <taxon>Ciliophora</taxon>
        <taxon>Postciliodesmatophora</taxon>
        <taxon>Heterotrichea</taxon>
        <taxon>Heterotrichida</taxon>
        <taxon>Stentoridae</taxon>
        <taxon>Stentor</taxon>
    </lineage>
</organism>